<feature type="domain" description="Histidine kinase" evidence="6">
    <location>
        <begin position="197"/>
        <end position="424"/>
    </location>
</feature>
<feature type="transmembrane region" description="Helical" evidence="5">
    <location>
        <begin position="160"/>
        <end position="178"/>
    </location>
</feature>
<dbReference type="PANTHER" id="PTHR43547">
    <property type="entry name" value="TWO-COMPONENT HISTIDINE KINASE"/>
    <property type="match status" value="1"/>
</dbReference>
<feature type="transmembrane region" description="Helical" evidence="5">
    <location>
        <begin position="84"/>
        <end position="102"/>
    </location>
</feature>
<evidence type="ECO:0000259" key="6">
    <source>
        <dbReference type="PROSITE" id="PS50109"/>
    </source>
</evidence>
<evidence type="ECO:0000313" key="9">
    <source>
        <dbReference type="Proteomes" id="UP000240904"/>
    </source>
</evidence>
<sequence>MIQSGDLMYLNQKAKEIYKYAEPNLLLVGLFGVLGFPAYYILWQYVFPQAYENLPLRIFCSVLFIPFIIKDYMPSRFKKYQHLYFLIAVSICLPYFFCFMMLKNDWSVVWMMSFLASIFLSILLVYDWLVILIASVFSFVCAFVSVFLLDGYAAHFHFEWPYIVVFVFAYMGGIVFNYRNQVEHEGRILFARTFSAAIAHEMRNPLGSVYSSIEVVNELLPKKGRHNANSEHVISEANLIKIGEIIKDSLAVIDGGNETINLLLSSINNQEISNKTFKRYSIRHVIELTLKSYGYKKPADKKLVRFDYEKDSDFLGSDVLLRYVIFNLLKNALYYKSKKGFSLSISLLVEENCNIIRVRDTGVGIAKKDQEHIFDEFYTSGKKGSSGLGLPFCKKVITAFGGEIACRSKLAEWTEFSIILPKYNSEKTARLKSDLLATKKMLYVGTKSDIYSTLQGHAFYRGYHFTSAKGDAFVDMDESELAVDVIVVDLECIAKNAESFELIENKLQMLKARIVYLYSRIMPNEVRFNRMIPFELLDKQANRYYLINKLDQLFFEPVEEYKTDVLSAVNNKQKIMIVDDNVSLRTYSGLLLEKQGYEVVHAENGCVALDYLENDRFDMILMDLEMPYMGGIETAKQIRSDERFKEQNQVPIICFTGNMSEEVIKDITDSGMNDYLLKPTSKEHLLSKVASWT</sequence>
<dbReference type="EC" id="2.7.13.3" evidence="2"/>
<evidence type="ECO:0000256" key="2">
    <source>
        <dbReference type="ARBA" id="ARBA00012438"/>
    </source>
</evidence>
<dbReference type="SMART" id="SM00448">
    <property type="entry name" value="REC"/>
    <property type="match status" value="1"/>
</dbReference>
<keyword evidence="8" id="KW-0418">Kinase</keyword>
<evidence type="ECO:0000313" key="8">
    <source>
        <dbReference type="EMBL" id="PSW04318.1"/>
    </source>
</evidence>
<dbReference type="PRINTS" id="PR00344">
    <property type="entry name" value="BCTRLSENSOR"/>
</dbReference>
<dbReference type="SMART" id="SM00387">
    <property type="entry name" value="HATPase_c"/>
    <property type="match status" value="1"/>
</dbReference>
<accession>A0A2T3MWP6</accession>
<dbReference type="Pfam" id="PF02518">
    <property type="entry name" value="HATPase_c"/>
    <property type="match status" value="1"/>
</dbReference>
<dbReference type="PROSITE" id="PS50109">
    <property type="entry name" value="HIS_KIN"/>
    <property type="match status" value="1"/>
</dbReference>
<dbReference type="AlphaFoldDB" id="A0A2T3MWP6"/>
<dbReference type="GO" id="GO:0000155">
    <property type="term" value="F:phosphorelay sensor kinase activity"/>
    <property type="evidence" value="ECO:0007669"/>
    <property type="project" value="InterPro"/>
</dbReference>
<keyword evidence="9" id="KW-1185">Reference proteome</keyword>
<dbReference type="InterPro" id="IPR001789">
    <property type="entry name" value="Sig_transdc_resp-reg_receiver"/>
</dbReference>
<feature type="domain" description="Response regulatory" evidence="7">
    <location>
        <begin position="574"/>
        <end position="693"/>
    </location>
</feature>
<dbReference type="CDD" id="cd17546">
    <property type="entry name" value="REC_hyHK_CKI1_RcsC-like"/>
    <property type="match status" value="1"/>
</dbReference>
<feature type="transmembrane region" description="Helical" evidence="5">
    <location>
        <begin position="21"/>
        <end position="42"/>
    </location>
</feature>
<evidence type="ECO:0000256" key="4">
    <source>
        <dbReference type="PROSITE-ProRule" id="PRU00169"/>
    </source>
</evidence>
<reference evidence="8 9" key="1">
    <citation type="submission" date="2018-03" db="EMBL/GenBank/DDBJ databases">
        <title>Whole genome sequencing of Histamine producing bacteria.</title>
        <authorList>
            <person name="Butler K."/>
        </authorList>
    </citation>
    <scope>NUCLEOTIDE SEQUENCE [LARGE SCALE GENOMIC DNA]</scope>
    <source>
        <strain evidence="8 9">DSM 16190</strain>
    </source>
</reference>
<dbReference type="InterPro" id="IPR036097">
    <property type="entry name" value="HisK_dim/P_sf"/>
</dbReference>
<dbReference type="Gene3D" id="3.40.50.2300">
    <property type="match status" value="1"/>
</dbReference>
<organism evidence="8 9">
    <name type="scientific">Photobacterium lipolyticum</name>
    <dbReference type="NCBI Taxonomy" id="266810"/>
    <lineage>
        <taxon>Bacteria</taxon>
        <taxon>Pseudomonadati</taxon>
        <taxon>Pseudomonadota</taxon>
        <taxon>Gammaproteobacteria</taxon>
        <taxon>Vibrionales</taxon>
        <taxon>Vibrionaceae</taxon>
        <taxon>Photobacterium</taxon>
    </lineage>
</organism>
<gene>
    <name evidence="8" type="ORF">C9I89_13385</name>
</gene>
<dbReference type="InterPro" id="IPR036890">
    <property type="entry name" value="HATPase_C_sf"/>
</dbReference>
<dbReference type="Proteomes" id="UP000240904">
    <property type="component" value="Unassembled WGS sequence"/>
</dbReference>
<dbReference type="Pfam" id="PF00072">
    <property type="entry name" value="Response_reg"/>
    <property type="match status" value="1"/>
</dbReference>
<dbReference type="SUPFAM" id="SSF52172">
    <property type="entry name" value="CheY-like"/>
    <property type="match status" value="1"/>
</dbReference>
<dbReference type="SUPFAM" id="SSF55874">
    <property type="entry name" value="ATPase domain of HSP90 chaperone/DNA topoisomerase II/histidine kinase"/>
    <property type="match status" value="1"/>
</dbReference>
<dbReference type="InterPro" id="IPR011006">
    <property type="entry name" value="CheY-like_superfamily"/>
</dbReference>
<name>A0A2T3MWP6_9GAMM</name>
<comment type="catalytic activity">
    <reaction evidence="1">
        <text>ATP + protein L-histidine = ADP + protein N-phospho-L-histidine.</text>
        <dbReference type="EC" id="2.7.13.3"/>
    </reaction>
</comment>
<dbReference type="InterPro" id="IPR005467">
    <property type="entry name" value="His_kinase_dom"/>
</dbReference>
<dbReference type="PANTHER" id="PTHR43547:SF2">
    <property type="entry name" value="HYBRID SIGNAL TRANSDUCTION HISTIDINE KINASE C"/>
    <property type="match status" value="1"/>
</dbReference>
<dbReference type="SUPFAM" id="SSF47384">
    <property type="entry name" value="Homodimeric domain of signal transducing histidine kinase"/>
    <property type="match status" value="1"/>
</dbReference>
<dbReference type="InterPro" id="IPR003661">
    <property type="entry name" value="HisK_dim/P_dom"/>
</dbReference>
<comment type="caution">
    <text evidence="8">The sequence shown here is derived from an EMBL/GenBank/DDBJ whole genome shotgun (WGS) entry which is preliminary data.</text>
</comment>
<evidence type="ECO:0000256" key="1">
    <source>
        <dbReference type="ARBA" id="ARBA00000085"/>
    </source>
</evidence>
<keyword evidence="3 4" id="KW-0597">Phosphoprotein</keyword>
<dbReference type="Gene3D" id="1.10.287.130">
    <property type="match status" value="1"/>
</dbReference>
<feature type="transmembrane region" description="Helical" evidence="5">
    <location>
        <begin position="108"/>
        <end position="126"/>
    </location>
</feature>
<keyword evidence="5" id="KW-0812">Transmembrane</keyword>
<evidence type="ECO:0000259" key="7">
    <source>
        <dbReference type="PROSITE" id="PS50110"/>
    </source>
</evidence>
<dbReference type="PROSITE" id="PS50110">
    <property type="entry name" value="RESPONSE_REGULATORY"/>
    <property type="match status" value="1"/>
</dbReference>
<feature type="modified residue" description="4-aspartylphosphate" evidence="4">
    <location>
        <position position="623"/>
    </location>
</feature>
<dbReference type="InterPro" id="IPR003594">
    <property type="entry name" value="HATPase_dom"/>
</dbReference>
<evidence type="ECO:0000256" key="5">
    <source>
        <dbReference type="SAM" id="Phobius"/>
    </source>
</evidence>
<dbReference type="EMBL" id="PYMC01000009">
    <property type="protein sequence ID" value="PSW04318.1"/>
    <property type="molecule type" value="Genomic_DNA"/>
</dbReference>
<keyword evidence="8" id="KW-0808">Transferase</keyword>
<dbReference type="Gene3D" id="3.30.565.10">
    <property type="entry name" value="Histidine kinase-like ATPase, C-terminal domain"/>
    <property type="match status" value="1"/>
</dbReference>
<keyword evidence="5" id="KW-0472">Membrane</keyword>
<protein>
    <recommendedName>
        <fullName evidence="2">histidine kinase</fullName>
        <ecNumber evidence="2">2.7.13.3</ecNumber>
    </recommendedName>
</protein>
<keyword evidence="5" id="KW-1133">Transmembrane helix</keyword>
<feature type="transmembrane region" description="Helical" evidence="5">
    <location>
        <begin position="131"/>
        <end position="154"/>
    </location>
</feature>
<dbReference type="CDD" id="cd00082">
    <property type="entry name" value="HisKA"/>
    <property type="match status" value="1"/>
</dbReference>
<evidence type="ECO:0000256" key="3">
    <source>
        <dbReference type="ARBA" id="ARBA00022553"/>
    </source>
</evidence>
<proteinExistence type="predicted"/>
<dbReference type="InterPro" id="IPR004358">
    <property type="entry name" value="Sig_transdc_His_kin-like_C"/>
</dbReference>